<proteinExistence type="predicted"/>
<dbReference type="SUPFAM" id="SSF52047">
    <property type="entry name" value="RNI-like"/>
    <property type="match status" value="1"/>
</dbReference>
<sequence>MRFQAYASLVRKIIVDPLYYTGTGDINAELLQDTFWCQLLSACGDTPILPRLEGATVRSSNSPSSIDTDVLQLVNTSTIRDFDVAFLQSSQKELEQLGKALAVCFSSMQNLEVLSMEVPDPASFINMELLPSLHPHLRCVKLYRSGSMKLGSLYLLANLPDLAFLGIDLLLQDPEPLSLPVAFPQLRTLSVSCGEPAGLLTVLDHIDAPRLHTFTVSETHKQSPDLSQTLPHLLHTLVTKCPSLTRFEWGSEQLWVGRMGFYGKRHAGAPLTQLVAPLLSHRAMRRFSMSFWGPIVPYSPDDFRAMAQAWPDLETFHLGDECDEHYGWTERYADLESIAAFARHCPRLRSLRLPVVLFDSSSGFAGEWACRPPKPHWLRELSVDSVVRSVAPGEGEDCSREDMGKLFRGLMEMVFRSATISIRCS</sequence>
<dbReference type="OrthoDB" id="2758754at2759"/>
<name>A0A2G8RWA4_9APHY</name>
<gene>
    <name evidence="1" type="ORF">GSI_11542</name>
</gene>
<evidence type="ECO:0008006" key="3">
    <source>
        <dbReference type="Google" id="ProtNLM"/>
    </source>
</evidence>
<protein>
    <recommendedName>
        <fullName evidence="3">F-box domain-containing protein</fullName>
    </recommendedName>
</protein>
<reference evidence="1 2" key="1">
    <citation type="journal article" date="2015" name="Sci. Rep.">
        <title>Chromosome-level genome map provides insights into diverse defense mechanisms in the medicinal fungus Ganoderma sinense.</title>
        <authorList>
            <person name="Zhu Y."/>
            <person name="Xu J."/>
            <person name="Sun C."/>
            <person name="Zhou S."/>
            <person name="Xu H."/>
            <person name="Nelson D.R."/>
            <person name="Qian J."/>
            <person name="Song J."/>
            <person name="Luo H."/>
            <person name="Xiang L."/>
            <person name="Li Y."/>
            <person name="Xu Z."/>
            <person name="Ji A."/>
            <person name="Wang L."/>
            <person name="Lu S."/>
            <person name="Hayward A."/>
            <person name="Sun W."/>
            <person name="Li X."/>
            <person name="Schwartz D.C."/>
            <person name="Wang Y."/>
            <person name="Chen S."/>
        </authorList>
    </citation>
    <scope>NUCLEOTIDE SEQUENCE [LARGE SCALE GENOMIC DNA]</scope>
    <source>
        <strain evidence="1 2">ZZ0214-1</strain>
    </source>
</reference>
<dbReference type="Gene3D" id="3.80.10.10">
    <property type="entry name" value="Ribonuclease Inhibitor"/>
    <property type="match status" value="1"/>
</dbReference>
<dbReference type="Proteomes" id="UP000230002">
    <property type="component" value="Unassembled WGS sequence"/>
</dbReference>
<evidence type="ECO:0000313" key="1">
    <source>
        <dbReference type="EMBL" id="PIL25792.1"/>
    </source>
</evidence>
<accession>A0A2G8RWA4</accession>
<evidence type="ECO:0000313" key="2">
    <source>
        <dbReference type="Proteomes" id="UP000230002"/>
    </source>
</evidence>
<dbReference type="AlphaFoldDB" id="A0A2G8RWA4"/>
<organism evidence="1 2">
    <name type="scientific">Ganoderma sinense ZZ0214-1</name>
    <dbReference type="NCBI Taxonomy" id="1077348"/>
    <lineage>
        <taxon>Eukaryota</taxon>
        <taxon>Fungi</taxon>
        <taxon>Dikarya</taxon>
        <taxon>Basidiomycota</taxon>
        <taxon>Agaricomycotina</taxon>
        <taxon>Agaricomycetes</taxon>
        <taxon>Polyporales</taxon>
        <taxon>Polyporaceae</taxon>
        <taxon>Ganoderma</taxon>
    </lineage>
</organism>
<keyword evidence="2" id="KW-1185">Reference proteome</keyword>
<dbReference type="InterPro" id="IPR032675">
    <property type="entry name" value="LRR_dom_sf"/>
</dbReference>
<comment type="caution">
    <text evidence="1">The sequence shown here is derived from an EMBL/GenBank/DDBJ whole genome shotgun (WGS) entry which is preliminary data.</text>
</comment>
<dbReference type="EMBL" id="AYKW01000045">
    <property type="protein sequence ID" value="PIL25792.1"/>
    <property type="molecule type" value="Genomic_DNA"/>
</dbReference>